<organism evidence="2 3">
    <name type="scientific">Planotetraspora phitsanulokensis</name>
    <dbReference type="NCBI Taxonomy" id="575192"/>
    <lineage>
        <taxon>Bacteria</taxon>
        <taxon>Bacillati</taxon>
        <taxon>Actinomycetota</taxon>
        <taxon>Actinomycetes</taxon>
        <taxon>Streptosporangiales</taxon>
        <taxon>Streptosporangiaceae</taxon>
        <taxon>Planotetraspora</taxon>
    </lineage>
</organism>
<proteinExistence type="predicted"/>
<keyword evidence="3" id="KW-1185">Reference proteome</keyword>
<dbReference type="RefSeq" id="WP_204078166.1">
    <property type="nucleotide sequence ID" value="NZ_BOOP01000047.1"/>
</dbReference>
<evidence type="ECO:0000256" key="1">
    <source>
        <dbReference type="SAM" id="MobiDB-lite"/>
    </source>
</evidence>
<dbReference type="Gene3D" id="3.40.50.1820">
    <property type="entry name" value="alpha/beta hydrolase"/>
    <property type="match status" value="1"/>
</dbReference>
<dbReference type="AlphaFoldDB" id="A0A8J3UI68"/>
<dbReference type="SUPFAM" id="SSF53474">
    <property type="entry name" value="alpha/beta-Hydrolases"/>
    <property type="match status" value="1"/>
</dbReference>
<feature type="region of interest" description="Disordered" evidence="1">
    <location>
        <begin position="1"/>
        <end position="20"/>
    </location>
</feature>
<dbReference type="InterPro" id="IPR029058">
    <property type="entry name" value="AB_hydrolase_fold"/>
</dbReference>
<comment type="caution">
    <text evidence="2">The sequence shown here is derived from an EMBL/GenBank/DDBJ whole genome shotgun (WGS) entry which is preliminary data.</text>
</comment>
<feature type="compositionally biased region" description="Low complexity" evidence="1">
    <location>
        <begin position="1"/>
        <end position="11"/>
    </location>
</feature>
<evidence type="ECO:0000313" key="2">
    <source>
        <dbReference type="EMBL" id="GII42749.1"/>
    </source>
</evidence>
<accession>A0A8J3UI68</accession>
<evidence type="ECO:0000313" key="3">
    <source>
        <dbReference type="Proteomes" id="UP000622547"/>
    </source>
</evidence>
<sequence>MTGSGDPAAADGSDRRDGGRFGAQKIVYAGGSLGGSVALVTAADPATGAAGVISLSGGLDGQEQTVKRLTVPALYVVTEVDTTGVTDLVKDLHKATPKGRSTLAVYPWRAACRRDVP</sequence>
<gene>
    <name evidence="2" type="ORF">Pph01_77520</name>
</gene>
<reference evidence="2 3" key="1">
    <citation type="submission" date="2021-01" db="EMBL/GenBank/DDBJ databases">
        <title>Whole genome shotgun sequence of Planotetraspora phitsanulokensis NBRC 104273.</title>
        <authorList>
            <person name="Komaki H."/>
            <person name="Tamura T."/>
        </authorList>
    </citation>
    <scope>NUCLEOTIDE SEQUENCE [LARGE SCALE GENOMIC DNA]</scope>
    <source>
        <strain evidence="2 3">NBRC 104273</strain>
    </source>
</reference>
<dbReference type="EMBL" id="BOOP01000047">
    <property type="protein sequence ID" value="GII42749.1"/>
    <property type="molecule type" value="Genomic_DNA"/>
</dbReference>
<dbReference type="Proteomes" id="UP000622547">
    <property type="component" value="Unassembled WGS sequence"/>
</dbReference>
<name>A0A8J3UI68_9ACTN</name>
<protein>
    <submittedName>
        <fullName evidence="2">Uncharacterized protein</fullName>
    </submittedName>
</protein>